<protein>
    <submittedName>
        <fullName evidence="2">Uncharacterized protein</fullName>
    </submittedName>
</protein>
<feature type="transmembrane region" description="Helical" evidence="1">
    <location>
        <begin position="6"/>
        <end position="29"/>
    </location>
</feature>
<evidence type="ECO:0000313" key="2">
    <source>
        <dbReference type="EMBL" id="OMO54761.1"/>
    </source>
</evidence>
<dbReference type="Proteomes" id="UP000188268">
    <property type="component" value="Unassembled WGS sequence"/>
</dbReference>
<organism evidence="2 3">
    <name type="scientific">Corchorus capsularis</name>
    <name type="common">Jute</name>
    <dbReference type="NCBI Taxonomy" id="210143"/>
    <lineage>
        <taxon>Eukaryota</taxon>
        <taxon>Viridiplantae</taxon>
        <taxon>Streptophyta</taxon>
        <taxon>Embryophyta</taxon>
        <taxon>Tracheophyta</taxon>
        <taxon>Spermatophyta</taxon>
        <taxon>Magnoliopsida</taxon>
        <taxon>eudicotyledons</taxon>
        <taxon>Gunneridae</taxon>
        <taxon>Pentapetalae</taxon>
        <taxon>rosids</taxon>
        <taxon>malvids</taxon>
        <taxon>Malvales</taxon>
        <taxon>Malvaceae</taxon>
        <taxon>Grewioideae</taxon>
        <taxon>Apeibeae</taxon>
        <taxon>Corchorus</taxon>
    </lineage>
</organism>
<name>A0A1R3G9N2_COCAP</name>
<dbReference type="EMBL" id="AWWV01014883">
    <property type="protein sequence ID" value="OMO54761.1"/>
    <property type="molecule type" value="Genomic_DNA"/>
</dbReference>
<proteinExistence type="predicted"/>
<dbReference type="AlphaFoldDB" id="A0A1R3G9N2"/>
<keyword evidence="3" id="KW-1185">Reference proteome</keyword>
<keyword evidence="1" id="KW-1133">Transmembrane helix</keyword>
<dbReference type="OMA" id="GAIRPWH"/>
<keyword evidence="1" id="KW-0812">Transmembrane</keyword>
<accession>A0A1R3G9N2</accession>
<comment type="caution">
    <text evidence="2">The sequence shown here is derived from an EMBL/GenBank/DDBJ whole genome shotgun (WGS) entry which is preliminary data.</text>
</comment>
<keyword evidence="1" id="KW-0472">Membrane</keyword>
<dbReference type="PANTHER" id="PTHR33592">
    <property type="entry name" value="TRANSMEMBRANE PROTEIN"/>
    <property type="match status" value="1"/>
</dbReference>
<evidence type="ECO:0000313" key="3">
    <source>
        <dbReference type="Proteomes" id="UP000188268"/>
    </source>
</evidence>
<dbReference type="PANTHER" id="PTHR33592:SF10">
    <property type="entry name" value="TRANSMEMBRANE PROTEIN"/>
    <property type="match status" value="1"/>
</dbReference>
<reference evidence="2 3" key="1">
    <citation type="submission" date="2013-09" db="EMBL/GenBank/DDBJ databases">
        <title>Corchorus capsularis genome sequencing.</title>
        <authorList>
            <person name="Alam M."/>
            <person name="Haque M.S."/>
            <person name="Islam M.S."/>
            <person name="Emdad E.M."/>
            <person name="Islam M.M."/>
            <person name="Ahmed B."/>
            <person name="Halim A."/>
            <person name="Hossen Q.M.M."/>
            <person name="Hossain M.Z."/>
            <person name="Ahmed R."/>
            <person name="Khan M.M."/>
            <person name="Islam R."/>
            <person name="Rashid M.M."/>
            <person name="Khan S.A."/>
            <person name="Rahman M.S."/>
            <person name="Alam M."/>
        </authorList>
    </citation>
    <scope>NUCLEOTIDE SEQUENCE [LARGE SCALE GENOMIC DNA]</scope>
    <source>
        <strain evidence="3">cv. CVL-1</strain>
        <tissue evidence="2">Whole seedling</tissue>
    </source>
</reference>
<evidence type="ECO:0000256" key="1">
    <source>
        <dbReference type="SAM" id="Phobius"/>
    </source>
</evidence>
<sequence>MEFPKAVTLSMIFAIVFIISFAPQFGGAIRPWHDKEQLLRKVVPNWESVLTRGPVPPSAGTPCSNVPHGSGKCKLDEMNVAGRRLIRPPLPPFSGIDIVDDQKFAAEASGTYMENKISYNYN</sequence>
<gene>
    <name evidence="2" type="ORF">CCACVL1_27583</name>
</gene>
<dbReference type="Gramene" id="OMO54761">
    <property type="protein sequence ID" value="OMO54761"/>
    <property type="gene ID" value="CCACVL1_27583"/>
</dbReference>
<dbReference type="OrthoDB" id="934606at2759"/>